<gene>
    <name evidence="3" type="ORF">BMIN_0724</name>
</gene>
<evidence type="ECO:0000256" key="1">
    <source>
        <dbReference type="ARBA" id="ARBA00006484"/>
    </source>
</evidence>
<dbReference type="RefSeq" id="WP_022861165.1">
    <property type="nucleotide sequence ID" value="NZ_JGZD01000008.1"/>
</dbReference>
<dbReference type="SUPFAM" id="SSF51735">
    <property type="entry name" value="NAD(P)-binding Rossmann-fold domains"/>
    <property type="match status" value="1"/>
</dbReference>
<dbReference type="InterPro" id="IPR002347">
    <property type="entry name" value="SDR_fam"/>
</dbReference>
<keyword evidence="2 3" id="KW-0560">Oxidoreductase</keyword>
<dbReference type="EMBL" id="JGZD01000008">
    <property type="protein sequence ID" value="KFI73008.1"/>
    <property type="molecule type" value="Genomic_DNA"/>
</dbReference>
<dbReference type="InterPro" id="IPR036291">
    <property type="entry name" value="NAD(P)-bd_dom_sf"/>
</dbReference>
<name>A0A087BPQ8_9BIFI</name>
<reference evidence="3 4" key="1">
    <citation type="submission" date="2014-03" db="EMBL/GenBank/DDBJ databases">
        <title>Genomics of Bifidobacteria.</title>
        <authorList>
            <person name="Ventura M."/>
            <person name="Milani C."/>
            <person name="Lugli G.A."/>
        </authorList>
    </citation>
    <scope>NUCLEOTIDE SEQUENCE [LARGE SCALE GENOMIC DNA]</scope>
    <source>
        <strain evidence="3 4">LMG 11592</strain>
    </source>
</reference>
<dbReference type="GO" id="GO:0016020">
    <property type="term" value="C:membrane"/>
    <property type="evidence" value="ECO:0007669"/>
    <property type="project" value="TreeGrafter"/>
</dbReference>
<dbReference type="Proteomes" id="UP000029014">
    <property type="component" value="Unassembled WGS sequence"/>
</dbReference>
<evidence type="ECO:0000313" key="3">
    <source>
        <dbReference type="EMBL" id="KFI73008.1"/>
    </source>
</evidence>
<evidence type="ECO:0000313" key="4">
    <source>
        <dbReference type="Proteomes" id="UP000029014"/>
    </source>
</evidence>
<dbReference type="PRINTS" id="PR00081">
    <property type="entry name" value="GDHRDH"/>
</dbReference>
<dbReference type="Pfam" id="PF00106">
    <property type="entry name" value="adh_short"/>
    <property type="match status" value="1"/>
</dbReference>
<proteinExistence type="inferred from homology"/>
<dbReference type="InterPro" id="IPR020904">
    <property type="entry name" value="Sc_DH/Rdtase_CS"/>
</dbReference>
<evidence type="ECO:0000256" key="2">
    <source>
        <dbReference type="ARBA" id="ARBA00023002"/>
    </source>
</evidence>
<dbReference type="PANTHER" id="PTHR44196:SF1">
    <property type="entry name" value="DEHYDROGENASE_REDUCTASE SDR FAMILY MEMBER 7B"/>
    <property type="match status" value="1"/>
</dbReference>
<sequence>MAEKDHDGVRRTAVVTGAAGGVGSHLVRSLIDQDWQVTAIVRPGTDSSRLRGLQGAQISELDLGDSEAVDSWGRDYVDANRSLGLLVNTAAIAVVGPVAESTPQQWHDVFSTNVIAPAALTDSLLPGLREAHGTVVFINSGAGERAVQNHAIYAASKHALRGYANTLRIEESGNGIRVASVYPGQISTPMLKGIDDRLGVVYEPGLYINPQTVANTVIWIADAPADVHISNVDLRPRQEVSARFNV</sequence>
<dbReference type="AlphaFoldDB" id="A0A087BPQ8"/>
<dbReference type="eggNOG" id="COG1028">
    <property type="taxonomic scope" value="Bacteria"/>
</dbReference>
<accession>A0A087BPQ8</accession>
<dbReference type="STRING" id="1693.BMIN_0724"/>
<organism evidence="3 4">
    <name type="scientific">Bifidobacterium minimum</name>
    <dbReference type="NCBI Taxonomy" id="1693"/>
    <lineage>
        <taxon>Bacteria</taxon>
        <taxon>Bacillati</taxon>
        <taxon>Actinomycetota</taxon>
        <taxon>Actinomycetes</taxon>
        <taxon>Bifidobacteriales</taxon>
        <taxon>Bifidobacteriaceae</taxon>
        <taxon>Bifidobacterium</taxon>
    </lineage>
</organism>
<dbReference type="NCBIfam" id="NF006073">
    <property type="entry name" value="PRK08219.1"/>
    <property type="match status" value="1"/>
</dbReference>
<protein>
    <submittedName>
        <fullName evidence="3">Short chain dehydrogenase</fullName>
        <ecNumber evidence="3">1.1.1.276</ecNumber>
    </submittedName>
</protein>
<dbReference type="PROSITE" id="PS00061">
    <property type="entry name" value="ADH_SHORT"/>
    <property type="match status" value="1"/>
</dbReference>
<comment type="caution">
    <text evidence="3">The sequence shown here is derived from an EMBL/GenBank/DDBJ whole genome shotgun (WGS) entry which is preliminary data.</text>
</comment>
<dbReference type="Gene3D" id="3.40.50.720">
    <property type="entry name" value="NAD(P)-binding Rossmann-like Domain"/>
    <property type="match status" value="1"/>
</dbReference>
<dbReference type="PANTHER" id="PTHR44196">
    <property type="entry name" value="DEHYDROGENASE/REDUCTASE SDR FAMILY MEMBER 7B"/>
    <property type="match status" value="1"/>
</dbReference>
<keyword evidence="4" id="KW-1185">Reference proteome</keyword>
<dbReference type="EC" id="1.1.1.276" evidence="3"/>
<dbReference type="GO" id="GO:0031132">
    <property type="term" value="F:serine 3-dehydrogenase activity"/>
    <property type="evidence" value="ECO:0007669"/>
    <property type="project" value="UniProtKB-EC"/>
</dbReference>
<comment type="similarity">
    <text evidence="1">Belongs to the short-chain dehydrogenases/reductases (SDR) family.</text>
</comment>